<dbReference type="Pfam" id="PF13714">
    <property type="entry name" value="PEP_mutase"/>
    <property type="match status" value="1"/>
</dbReference>
<organism evidence="1 2">
    <name type="scientific">Aspergillus versicolor CBS 583.65</name>
    <dbReference type="NCBI Taxonomy" id="1036611"/>
    <lineage>
        <taxon>Eukaryota</taxon>
        <taxon>Fungi</taxon>
        <taxon>Dikarya</taxon>
        <taxon>Ascomycota</taxon>
        <taxon>Pezizomycotina</taxon>
        <taxon>Eurotiomycetes</taxon>
        <taxon>Eurotiomycetidae</taxon>
        <taxon>Eurotiales</taxon>
        <taxon>Aspergillaceae</taxon>
        <taxon>Aspergillus</taxon>
        <taxon>Aspergillus subgen. Nidulantes</taxon>
    </lineage>
</organism>
<proteinExistence type="predicted"/>
<keyword evidence="2" id="KW-1185">Reference proteome</keyword>
<dbReference type="SUPFAM" id="SSF51621">
    <property type="entry name" value="Phosphoenolpyruvate/pyruvate domain"/>
    <property type="match status" value="1"/>
</dbReference>
<dbReference type="InterPro" id="IPR015813">
    <property type="entry name" value="Pyrv/PenolPyrv_kinase-like_dom"/>
</dbReference>
<protein>
    <recommendedName>
        <fullName evidence="3">HpcH/HpaI aldolase/citrate lyase domain-containing protein</fullName>
    </recommendedName>
</protein>
<sequence length="257" mass="26846">MTSNLNITAKTFKSFHRPSQPVVLANVYDGISAKTVASLPTSKAIATASYAIAEAAGTSDDALTLEENIRATKIIASVIKESGKPLTVDIQDGYGEQLEDCIKQVIEAGAVGVNLEDFDKGEKQFYSPDDAVDRIKRVLATATALGVPDFVVNARADALIYGGALDEVVSRGQAFLAAGATTVFVMGPMDRPVPGSLTKEEIAKLVEAFEGRVNVSLGAFTSKEVAALGVSRISVGPGLQFAALGAIKNAAEQILDV</sequence>
<dbReference type="InterPro" id="IPR040442">
    <property type="entry name" value="Pyrv_kinase-like_dom_sf"/>
</dbReference>
<dbReference type="RefSeq" id="XP_040662446.1">
    <property type="nucleotide sequence ID" value="XM_040811132.1"/>
</dbReference>
<gene>
    <name evidence="1" type="ORF">ASPVEDRAFT_36090</name>
</gene>
<dbReference type="GeneID" id="63726643"/>
<evidence type="ECO:0008006" key="3">
    <source>
        <dbReference type="Google" id="ProtNLM"/>
    </source>
</evidence>
<dbReference type="Gene3D" id="3.20.20.60">
    <property type="entry name" value="Phosphoenolpyruvate-binding domains"/>
    <property type="match status" value="1"/>
</dbReference>
<dbReference type="CDD" id="cd00377">
    <property type="entry name" value="ICL_PEPM"/>
    <property type="match status" value="1"/>
</dbReference>
<reference evidence="2" key="1">
    <citation type="journal article" date="2017" name="Genome Biol.">
        <title>Comparative genomics reveals high biological diversity and specific adaptations in the industrially and medically important fungal genus Aspergillus.</title>
        <authorList>
            <person name="de Vries R.P."/>
            <person name="Riley R."/>
            <person name="Wiebenga A."/>
            <person name="Aguilar-Osorio G."/>
            <person name="Amillis S."/>
            <person name="Uchima C.A."/>
            <person name="Anderluh G."/>
            <person name="Asadollahi M."/>
            <person name="Askin M."/>
            <person name="Barry K."/>
            <person name="Battaglia E."/>
            <person name="Bayram O."/>
            <person name="Benocci T."/>
            <person name="Braus-Stromeyer S.A."/>
            <person name="Caldana C."/>
            <person name="Canovas D."/>
            <person name="Cerqueira G.C."/>
            <person name="Chen F."/>
            <person name="Chen W."/>
            <person name="Choi C."/>
            <person name="Clum A."/>
            <person name="Dos Santos R.A."/>
            <person name="Damasio A.R."/>
            <person name="Diallinas G."/>
            <person name="Emri T."/>
            <person name="Fekete E."/>
            <person name="Flipphi M."/>
            <person name="Freyberg S."/>
            <person name="Gallo A."/>
            <person name="Gournas C."/>
            <person name="Habgood R."/>
            <person name="Hainaut M."/>
            <person name="Harispe M.L."/>
            <person name="Henrissat B."/>
            <person name="Hilden K.S."/>
            <person name="Hope R."/>
            <person name="Hossain A."/>
            <person name="Karabika E."/>
            <person name="Karaffa L."/>
            <person name="Karanyi Z."/>
            <person name="Krasevec N."/>
            <person name="Kuo A."/>
            <person name="Kusch H."/>
            <person name="LaButti K."/>
            <person name="Lagendijk E.L."/>
            <person name="Lapidus A."/>
            <person name="Levasseur A."/>
            <person name="Lindquist E."/>
            <person name="Lipzen A."/>
            <person name="Logrieco A.F."/>
            <person name="MacCabe A."/>
            <person name="Maekelae M.R."/>
            <person name="Malavazi I."/>
            <person name="Melin P."/>
            <person name="Meyer V."/>
            <person name="Mielnichuk N."/>
            <person name="Miskei M."/>
            <person name="Molnar A.P."/>
            <person name="Mule G."/>
            <person name="Ngan C.Y."/>
            <person name="Orejas M."/>
            <person name="Orosz E."/>
            <person name="Ouedraogo J.P."/>
            <person name="Overkamp K.M."/>
            <person name="Park H.-S."/>
            <person name="Perrone G."/>
            <person name="Piumi F."/>
            <person name="Punt P.J."/>
            <person name="Ram A.F."/>
            <person name="Ramon A."/>
            <person name="Rauscher S."/>
            <person name="Record E."/>
            <person name="Riano-Pachon D.M."/>
            <person name="Robert V."/>
            <person name="Roehrig J."/>
            <person name="Ruller R."/>
            <person name="Salamov A."/>
            <person name="Salih N.S."/>
            <person name="Samson R.A."/>
            <person name="Sandor E."/>
            <person name="Sanguinetti M."/>
            <person name="Schuetze T."/>
            <person name="Sepcic K."/>
            <person name="Shelest E."/>
            <person name="Sherlock G."/>
            <person name="Sophianopoulou V."/>
            <person name="Squina F.M."/>
            <person name="Sun H."/>
            <person name="Susca A."/>
            <person name="Todd R.B."/>
            <person name="Tsang A."/>
            <person name="Unkles S.E."/>
            <person name="van de Wiele N."/>
            <person name="van Rossen-Uffink D."/>
            <person name="Oliveira J.V."/>
            <person name="Vesth T.C."/>
            <person name="Visser J."/>
            <person name="Yu J.-H."/>
            <person name="Zhou M."/>
            <person name="Andersen M.R."/>
            <person name="Archer D.B."/>
            <person name="Baker S.E."/>
            <person name="Benoit I."/>
            <person name="Brakhage A.A."/>
            <person name="Braus G.H."/>
            <person name="Fischer R."/>
            <person name="Frisvad J.C."/>
            <person name="Goldman G.H."/>
            <person name="Houbraken J."/>
            <person name="Oakley B."/>
            <person name="Pocsi I."/>
            <person name="Scazzocchio C."/>
            <person name="Seiboth B."/>
            <person name="vanKuyk P.A."/>
            <person name="Wortman J."/>
            <person name="Dyer P.S."/>
            <person name="Grigoriev I.V."/>
        </authorList>
    </citation>
    <scope>NUCLEOTIDE SEQUENCE [LARGE SCALE GENOMIC DNA]</scope>
    <source>
        <strain evidence="2">CBS 583.65</strain>
    </source>
</reference>
<evidence type="ECO:0000313" key="1">
    <source>
        <dbReference type="EMBL" id="OJI96683.1"/>
    </source>
</evidence>
<dbReference type="OrthoDB" id="429143at2759"/>
<accession>A0A1L9P5H7</accession>
<name>A0A1L9P5H7_ASPVE</name>
<dbReference type="AlphaFoldDB" id="A0A1L9P5H7"/>
<dbReference type="VEuPathDB" id="FungiDB:ASPVEDRAFT_36090"/>
<dbReference type="GO" id="GO:0003824">
    <property type="term" value="F:catalytic activity"/>
    <property type="evidence" value="ECO:0007669"/>
    <property type="project" value="InterPro"/>
</dbReference>
<dbReference type="PANTHER" id="PTHR42905">
    <property type="entry name" value="PHOSPHOENOLPYRUVATE CARBOXYLASE"/>
    <property type="match status" value="1"/>
</dbReference>
<dbReference type="Proteomes" id="UP000184073">
    <property type="component" value="Unassembled WGS sequence"/>
</dbReference>
<dbReference type="EMBL" id="KV878125">
    <property type="protein sequence ID" value="OJI96683.1"/>
    <property type="molecule type" value="Genomic_DNA"/>
</dbReference>
<evidence type="ECO:0000313" key="2">
    <source>
        <dbReference type="Proteomes" id="UP000184073"/>
    </source>
</evidence>
<dbReference type="InterPro" id="IPR039556">
    <property type="entry name" value="ICL/PEPM"/>
</dbReference>
<dbReference type="PANTHER" id="PTHR42905:SF16">
    <property type="entry name" value="CARBOXYPHOSPHONOENOLPYRUVATE PHOSPHONOMUTASE-LIKE PROTEIN (AFU_ORTHOLOGUE AFUA_5G07230)"/>
    <property type="match status" value="1"/>
</dbReference>